<dbReference type="GO" id="GO:0046872">
    <property type="term" value="F:metal ion binding"/>
    <property type="evidence" value="ECO:0007669"/>
    <property type="project" value="InterPro"/>
</dbReference>
<dbReference type="EMBL" id="LRPM01000005">
    <property type="protein sequence ID" value="KWZ79128.1"/>
    <property type="molecule type" value="Genomic_DNA"/>
</dbReference>
<proteinExistence type="predicted"/>
<dbReference type="AlphaFoldDB" id="A0A133KHW2"/>
<gene>
    <name evidence="4" type="ORF">HMPREF3200_00186</name>
</gene>
<dbReference type="InterPro" id="IPR011761">
    <property type="entry name" value="ATP-grasp"/>
</dbReference>
<keyword evidence="1" id="KW-0547">Nucleotide-binding</keyword>
<evidence type="ECO:0000259" key="3">
    <source>
        <dbReference type="PROSITE" id="PS50975"/>
    </source>
</evidence>
<accession>A0A133KHW2</accession>
<comment type="caution">
    <text evidence="4">The sequence shown here is derived from an EMBL/GenBank/DDBJ whole genome shotgun (WGS) entry which is preliminary data.</text>
</comment>
<dbReference type="STRING" id="33036.HMPREF3200_00186"/>
<name>A0A133KHW2_9FIRM</name>
<protein>
    <recommendedName>
        <fullName evidence="3">ATP-grasp domain-containing protein</fullName>
    </recommendedName>
</protein>
<dbReference type="RefSeq" id="WP_060928886.1">
    <property type="nucleotide sequence ID" value="NZ_KQ955248.1"/>
</dbReference>
<evidence type="ECO:0000256" key="2">
    <source>
        <dbReference type="SAM" id="Coils"/>
    </source>
</evidence>
<dbReference type="SUPFAM" id="SSF56059">
    <property type="entry name" value="Glutathione synthetase ATP-binding domain-like"/>
    <property type="match status" value="1"/>
</dbReference>
<feature type="domain" description="ATP-grasp" evidence="3">
    <location>
        <begin position="121"/>
        <end position="316"/>
    </location>
</feature>
<keyword evidence="5" id="KW-1185">Reference proteome</keyword>
<keyword evidence="1" id="KW-0067">ATP-binding</keyword>
<dbReference type="Proteomes" id="UP000070383">
    <property type="component" value="Unassembled WGS sequence"/>
</dbReference>
<evidence type="ECO:0000313" key="5">
    <source>
        <dbReference type="Proteomes" id="UP000070383"/>
    </source>
</evidence>
<dbReference type="OrthoDB" id="5420347at2"/>
<dbReference type="Gene3D" id="3.30.470.20">
    <property type="entry name" value="ATP-grasp fold, B domain"/>
    <property type="match status" value="1"/>
</dbReference>
<dbReference type="Pfam" id="PF15632">
    <property type="entry name" value="ATPgrasp_Ter"/>
    <property type="match status" value="1"/>
</dbReference>
<dbReference type="GO" id="GO:0005524">
    <property type="term" value="F:ATP binding"/>
    <property type="evidence" value="ECO:0007669"/>
    <property type="project" value="UniProtKB-UniRule"/>
</dbReference>
<feature type="coiled-coil region" evidence="2">
    <location>
        <begin position="330"/>
        <end position="357"/>
    </location>
</feature>
<organism evidence="4 5">
    <name type="scientific">Anaerococcus tetradius</name>
    <dbReference type="NCBI Taxonomy" id="33036"/>
    <lineage>
        <taxon>Bacteria</taxon>
        <taxon>Bacillati</taxon>
        <taxon>Bacillota</taxon>
        <taxon>Tissierellia</taxon>
        <taxon>Tissierellales</taxon>
        <taxon>Peptoniphilaceae</taxon>
        <taxon>Anaerococcus</taxon>
    </lineage>
</organism>
<evidence type="ECO:0000256" key="1">
    <source>
        <dbReference type="PROSITE-ProRule" id="PRU00409"/>
    </source>
</evidence>
<evidence type="ECO:0000313" key="4">
    <source>
        <dbReference type="EMBL" id="KWZ79128.1"/>
    </source>
</evidence>
<dbReference type="PATRIC" id="fig|33036.3.peg.189"/>
<reference evidence="5" key="1">
    <citation type="submission" date="2016-01" db="EMBL/GenBank/DDBJ databases">
        <authorList>
            <person name="Mitreva M."/>
            <person name="Pepin K.H."/>
            <person name="Mihindukulasuriya K.A."/>
            <person name="Fulton R."/>
            <person name="Fronick C."/>
            <person name="O'Laughlin M."/>
            <person name="Miner T."/>
            <person name="Herter B."/>
            <person name="Rosa B.A."/>
            <person name="Cordes M."/>
            <person name="Tomlinson C."/>
            <person name="Wollam A."/>
            <person name="Palsikar V.B."/>
            <person name="Mardis E.R."/>
            <person name="Wilson R.K."/>
        </authorList>
    </citation>
    <scope>NUCLEOTIDE SEQUENCE [LARGE SCALE GENOMIC DNA]</scope>
    <source>
        <strain evidence="5">MJR8151</strain>
    </source>
</reference>
<dbReference type="PROSITE" id="PS50975">
    <property type="entry name" value="ATP_GRASP"/>
    <property type="match status" value="1"/>
</dbReference>
<sequence>MTFNAVILGTDHNSYSVARSFYEAFSKKPLVIGAAVLVPFYKSKIADVYTTKGFSSDEEIFANFINEVIEKRDEDEFVFFAPTERYVEILLKNQAKFNFTYHIPYPNYEWAEKLLKKSEFYSYLEKIGVSYPKTLVINKDNIDSIDFSGEVFLKADDYDALLDSSCENIQKGYHLKDSDEAKAVLRKVYESDFRGDFICQNFINGTQGSEYSLNGYRSKDGKISFVLARNLLSDLRPMWVGNHLVQVDHDDNLMYALAEKIVTSLDYHGLFNIDFKKDSKTGEVFVLEMNIRQGRTFYYSTLAGVNLIELAVNDLVLGKSESKKTQKAFRLQAISRKVAYENVAEELKEEFNKKGREENSAIHVISDYDDNMLRKLKVNESIRRQEKELFN</sequence>
<keyword evidence="2" id="KW-0175">Coiled coil</keyword>